<protein>
    <submittedName>
        <fullName evidence="1">Uncharacterized protein</fullName>
    </submittedName>
</protein>
<accession>A0ABQ0AS34</accession>
<comment type="caution">
    <text evidence="1">The sequence shown here is derived from an EMBL/GenBank/DDBJ whole genome shotgun (WGS) entry which is preliminary data.</text>
</comment>
<evidence type="ECO:0000313" key="1">
    <source>
        <dbReference type="EMBL" id="GAA6198693.1"/>
    </source>
</evidence>
<evidence type="ECO:0000313" key="2">
    <source>
        <dbReference type="Proteomes" id="UP001441944"/>
    </source>
</evidence>
<sequence>MDNMADQIRAVTEYLRDRMSKIGHGTIVTVRGKDLRLELGFGSLVLSRGLRAAGFWHCEDGLWRSVAGLTPVNLFEEKTTMQVWERRGARF</sequence>
<gene>
    <name evidence="1" type="ORF">NBRC116598_41380</name>
</gene>
<dbReference type="Proteomes" id="UP001441944">
    <property type="component" value="Unassembled WGS sequence"/>
</dbReference>
<organism evidence="1 2">
    <name type="scientific">Pseudophaeobacter arcticus</name>
    <dbReference type="NCBI Taxonomy" id="385492"/>
    <lineage>
        <taxon>Bacteria</taxon>
        <taxon>Pseudomonadati</taxon>
        <taxon>Pseudomonadota</taxon>
        <taxon>Alphaproteobacteria</taxon>
        <taxon>Rhodobacterales</taxon>
        <taxon>Paracoccaceae</taxon>
        <taxon>Pseudophaeobacter</taxon>
    </lineage>
</organism>
<dbReference type="EMBL" id="BAABWU010000028">
    <property type="protein sequence ID" value="GAA6198693.1"/>
    <property type="molecule type" value="Genomic_DNA"/>
</dbReference>
<proteinExistence type="predicted"/>
<reference evidence="1 2" key="1">
    <citation type="submission" date="2024-04" db="EMBL/GenBank/DDBJ databases">
        <title>Draft genome sequence of Pseudophaeobacter arcticus NBRC 116598.</title>
        <authorList>
            <person name="Miyakawa T."/>
            <person name="Kusuya Y."/>
            <person name="Miura T."/>
        </authorList>
    </citation>
    <scope>NUCLEOTIDE SEQUENCE [LARGE SCALE GENOMIC DNA]</scope>
    <source>
        <strain evidence="1 2">SU-CL00105</strain>
    </source>
</reference>
<name>A0ABQ0AS34_9RHOB</name>
<keyword evidence="2" id="KW-1185">Reference proteome</keyword>